<accession>Q6Z6Q5</accession>
<dbReference type="EMBL" id="AP004891">
    <property type="protein sequence ID" value="BAD15990.1"/>
    <property type="molecule type" value="Genomic_DNA"/>
</dbReference>
<protein>
    <submittedName>
        <fullName evidence="2">Uncharacterized protein</fullName>
    </submittedName>
</protein>
<gene>
    <name evidence="2" type="primary">P0705A04.41</name>
</gene>
<reference evidence="3" key="2">
    <citation type="journal article" date="2008" name="Nucleic Acids Res.">
        <title>The rice annotation project database (RAP-DB): 2008 update.</title>
        <authorList>
            <consortium name="The rice annotation project (RAP)"/>
        </authorList>
    </citation>
    <scope>GENOME REANNOTATION</scope>
    <source>
        <strain evidence="3">cv. Nipponbare</strain>
    </source>
</reference>
<dbReference type="Proteomes" id="UP000000763">
    <property type="component" value="Chromosome 2"/>
</dbReference>
<evidence type="ECO:0000313" key="2">
    <source>
        <dbReference type="EMBL" id="BAD15990.1"/>
    </source>
</evidence>
<feature type="compositionally biased region" description="Basic residues" evidence="1">
    <location>
        <begin position="30"/>
        <end position="49"/>
    </location>
</feature>
<sequence>MEADRQQNGRSINRTLSGIRLADKWAGKTKLTRPKWPKVHKSAKRRSPRGRQSNMGWIGQSHGSTEPIFAPLDAGLRLDGVD</sequence>
<proteinExistence type="predicted"/>
<dbReference type="AlphaFoldDB" id="Q6Z6Q5"/>
<evidence type="ECO:0000256" key="1">
    <source>
        <dbReference type="SAM" id="MobiDB-lite"/>
    </source>
</evidence>
<feature type="region of interest" description="Disordered" evidence="1">
    <location>
        <begin position="27"/>
        <end position="82"/>
    </location>
</feature>
<reference evidence="3" key="1">
    <citation type="journal article" date="2005" name="Nature">
        <title>The map-based sequence of the rice genome.</title>
        <authorList>
            <consortium name="International rice genome sequencing project (IRGSP)"/>
            <person name="Matsumoto T."/>
            <person name="Wu J."/>
            <person name="Kanamori H."/>
            <person name="Katayose Y."/>
            <person name="Fujisawa M."/>
            <person name="Namiki N."/>
            <person name="Mizuno H."/>
            <person name="Yamamoto K."/>
            <person name="Antonio B.A."/>
            <person name="Baba T."/>
            <person name="Sakata K."/>
            <person name="Nagamura Y."/>
            <person name="Aoki H."/>
            <person name="Arikawa K."/>
            <person name="Arita K."/>
            <person name="Bito T."/>
            <person name="Chiden Y."/>
            <person name="Fujitsuka N."/>
            <person name="Fukunaka R."/>
            <person name="Hamada M."/>
            <person name="Harada C."/>
            <person name="Hayashi A."/>
            <person name="Hijishita S."/>
            <person name="Honda M."/>
            <person name="Hosokawa S."/>
            <person name="Ichikawa Y."/>
            <person name="Idonuma A."/>
            <person name="Iijima M."/>
            <person name="Ikeda M."/>
            <person name="Ikeno M."/>
            <person name="Ito K."/>
            <person name="Ito S."/>
            <person name="Ito T."/>
            <person name="Ito Y."/>
            <person name="Ito Y."/>
            <person name="Iwabuchi A."/>
            <person name="Kamiya K."/>
            <person name="Karasawa W."/>
            <person name="Kurita K."/>
            <person name="Katagiri S."/>
            <person name="Kikuta A."/>
            <person name="Kobayashi H."/>
            <person name="Kobayashi N."/>
            <person name="Machita K."/>
            <person name="Maehara T."/>
            <person name="Masukawa M."/>
            <person name="Mizubayashi T."/>
            <person name="Mukai Y."/>
            <person name="Nagasaki H."/>
            <person name="Nagata Y."/>
            <person name="Naito S."/>
            <person name="Nakashima M."/>
            <person name="Nakama Y."/>
            <person name="Nakamichi Y."/>
            <person name="Nakamura M."/>
            <person name="Meguro A."/>
            <person name="Negishi M."/>
            <person name="Ohta I."/>
            <person name="Ohta T."/>
            <person name="Okamoto M."/>
            <person name="Ono N."/>
            <person name="Saji S."/>
            <person name="Sakaguchi M."/>
            <person name="Sakai K."/>
            <person name="Shibata M."/>
            <person name="Shimokawa T."/>
            <person name="Song J."/>
            <person name="Takazaki Y."/>
            <person name="Terasawa K."/>
            <person name="Tsugane M."/>
            <person name="Tsuji K."/>
            <person name="Ueda S."/>
            <person name="Waki K."/>
            <person name="Yamagata H."/>
            <person name="Yamamoto M."/>
            <person name="Yamamoto S."/>
            <person name="Yamane H."/>
            <person name="Yoshiki S."/>
            <person name="Yoshihara R."/>
            <person name="Yukawa K."/>
            <person name="Zhong H."/>
            <person name="Yano M."/>
            <person name="Yuan Q."/>
            <person name="Ouyang S."/>
            <person name="Liu J."/>
            <person name="Jones K.M."/>
            <person name="Gansberger K."/>
            <person name="Moffat K."/>
            <person name="Hill J."/>
            <person name="Bera J."/>
            <person name="Fadrosh D."/>
            <person name="Jin S."/>
            <person name="Johri S."/>
            <person name="Kim M."/>
            <person name="Overton L."/>
            <person name="Reardon M."/>
            <person name="Tsitrin T."/>
            <person name="Vuong H."/>
            <person name="Weaver B."/>
            <person name="Ciecko A."/>
            <person name="Tallon L."/>
            <person name="Jackson J."/>
            <person name="Pai G."/>
            <person name="Aken S.V."/>
            <person name="Utterback T."/>
            <person name="Reidmuller S."/>
            <person name="Feldblyum T."/>
            <person name="Hsiao J."/>
            <person name="Zismann V."/>
            <person name="Iobst S."/>
            <person name="de Vazeille A.R."/>
            <person name="Buell C.R."/>
            <person name="Ying K."/>
            <person name="Li Y."/>
            <person name="Lu T."/>
            <person name="Huang Y."/>
            <person name="Zhao Q."/>
            <person name="Feng Q."/>
            <person name="Zhang L."/>
            <person name="Zhu J."/>
            <person name="Weng Q."/>
            <person name="Mu J."/>
            <person name="Lu Y."/>
            <person name="Fan D."/>
            <person name="Liu Y."/>
            <person name="Guan J."/>
            <person name="Zhang Y."/>
            <person name="Yu S."/>
            <person name="Liu X."/>
            <person name="Zhang Y."/>
            <person name="Hong G."/>
            <person name="Han B."/>
            <person name="Choisne N."/>
            <person name="Demange N."/>
            <person name="Orjeda G."/>
            <person name="Samain S."/>
            <person name="Cattolico L."/>
            <person name="Pelletier E."/>
            <person name="Couloux A."/>
            <person name="Segurens B."/>
            <person name="Wincker P."/>
            <person name="D'Hont A."/>
            <person name="Scarpelli C."/>
            <person name="Weissenbach J."/>
            <person name="Salanoubat M."/>
            <person name="Quetier F."/>
            <person name="Yu Y."/>
            <person name="Kim H.R."/>
            <person name="Rambo T."/>
            <person name="Currie J."/>
            <person name="Collura K."/>
            <person name="Luo M."/>
            <person name="Yang T."/>
            <person name="Ammiraju J.S.S."/>
            <person name="Engler F."/>
            <person name="Soderlund C."/>
            <person name="Wing R.A."/>
            <person name="Palmer L.E."/>
            <person name="de la Bastide M."/>
            <person name="Spiegel L."/>
            <person name="Nascimento L."/>
            <person name="Zutavern T."/>
            <person name="O'Shaughnessy A."/>
            <person name="Dike S."/>
            <person name="Dedhia N."/>
            <person name="Preston R."/>
            <person name="Balija V."/>
            <person name="McCombie W.R."/>
            <person name="Chow T."/>
            <person name="Chen H."/>
            <person name="Chung M."/>
            <person name="Chen C."/>
            <person name="Shaw J."/>
            <person name="Wu H."/>
            <person name="Hsiao K."/>
            <person name="Chao Y."/>
            <person name="Chu M."/>
            <person name="Cheng C."/>
            <person name="Hour A."/>
            <person name="Lee P."/>
            <person name="Lin S."/>
            <person name="Lin Y."/>
            <person name="Liou J."/>
            <person name="Liu S."/>
            <person name="Hsing Y."/>
            <person name="Raghuvanshi S."/>
            <person name="Mohanty A."/>
            <person name="Bharti A.K."/>
            <person name="Gaur A."/>
            <person name="Gupta V."/>
            <person name="Kumar D."/>
            <person name="Ravi V."/>
            <person name="Vij S."/>
            <person name="Kapur A."/>
            <person name="Khurana P."/>
            <person name="Khurana P."/>
            <person name="Khurana J.P."/>
            <person name="Tyagi A.K."/>
            <person name="Gaikwad K."/>
            <person name="Singh A."/>
            <person name="Dalal V."/>
            <person name="Srivastava S."/>
            <person name="Dixit A."/>
            <person name="Pal A.K."/>
            <person name="Ghazi I.A."/>
            <person name="Yadav M."/>
            <person name="Pandit A."/>
            <person name="Bhargava A."/>
            <person name="Sureshbabu K."/>
            <person name="Batra K."/>
            <person name="Sharma T.R."/>
            <person name="Mohapatra T."/>
            <person name="Singh N.K."/>
            <person name="Messing J."/>
            <person name="Nelson A.B."/>
            <person name="Fuks G."/>
            <person name="Kavchok S."/>
            <person name="Keizer G."/>
            <person name="Linton E."/>
            <person name="Llaca V."/>
            <person name="Song R."/>
            <person name="Tanyolac B."/>
            <person name="Young S."/>
            <person name="Ho-Il K."/>
            <person name="Hahn J.H."/>
            <person name="Sangsakoo G."/>
            <person name="Vanavichit A."/>
            <person name="de Mattos Luiz.A.T."/>
            <person name="Zimmer P.D."/>
            <person name="Malone G."/>
            <person name="Dellagostin O."/>
            <person name="de Oliveira A.C."/>
            <person name="Bevan M."/>
            <person name="Bancroft I."/>
            <person name="Minx P."/>
            <person name="Cordum H."/>
            <person name="Wilson R."/>
            <person name="Cheng Z."/>
            <person name="Jin W."/>
            <person name="Jiang J."/>
            <person name="Leong S.A."/>
            <person name="Iwama H."/>
            <person name="Gojobori T."/>
            <person name="Itoh T."/>
            <person name="Niimura Y."/>
            <person name="Fujii Y."/>
            <person name="Habara T."/>
            <person name="Sakai H."/>
            <person name="Sato Y."/>
            <person name="Wilson G."/>
            <person name="Kumar K."/>
            <person name="McCouch S."/>
            <person name="Juretic N."/>
            <person name="Hoen D."/>
            <person name="Wright S."/>
            <person name="Bruskiewich R."/>
            <person name="Bureau T."/>
            <person name="Miyao A."/>
            <person name="Hirochika H."/>
            <person name="Nishikawa T."/>
            <person name="Kadowaki K."/>
            <person name="Sugiura M."/>
            <person name="Burr B."/>
            <person name="Sasaki T."/>
        </authorList>
    </citation>
    <scope>NUCLEOTIDE SEQUENCE [LARGE SCALE GENOMIC DNA]</scope>
    <source>
        <strain evidence="3">cv. Nipponbare</strain>
    </source>
</reference>
<name>Q6Z6Q5_ORYSJ</name>
<evidence type="ECO:0000313" key="3">
    <source>
        <dbReference type="Proteomes" id="UP000000763"/>
    </source>
</evidence>
<organism evidence="2 3">
    <name type="scientific">Oryza sativa subsp. japonica</name>
    <name type="common">Rice</name>
    <dbReference type="NCBI Taxonomy" id="39947"/>
    <lineage>
        <taxon>Eukaryota</taxon>
        <taxon>Viridiplantae</taxon>
        <taxon>Streptophyta</taxon>
        <taxon>Embryophyta</taxon>
        <taxon>Tracheophyta</taxon>
        <taxon>Spermatophyta</taxon>
        <taxon>Magnoliopsida</taxon>
        <taxon>Liliopsida</taxon>
        <taxon>Poales</taxon>
        <taxon>Poaceae</taxon>
        <taxon>BOP clade</taxon>
        <taxon>Oryzoideae</taxon>
        <taxon>Oryzeae</taxon>
        <taxon>Oryzinae</taxon>
        <taxon>Oryza</taxon>
        <taxon>Oryza sativa</taxon>
    </lineage>
</organism>